<accession>A0A2U9IMY9</accession>
<sequence>MKSVFGSIILQSAGVFSISNEKKKAEEDFKIASTIYPDFKISLLDLSSIDDRLKAIDIDPDLADLNNGFVVIIEVPDDIN</sequence>
<dbReference type="OrthoDB" id="35979at2157"/>
<dbReference type="EMBL" id="CP029288">
    <property type="protein sequence ID" value="AWR97365.1"/>
    <property type="molecule type" value="Genomic_DNA"/>
</dbReference>
<evidence type="ECO:0000313" key="2">
    <source>
        <dbReference type="Proteomes" id="UP000248410"/>
    </source>
</evidence>
<gene>
    <name evidence="1" type="ORF">DFR86_07255</name>
</gene>
<proteinExistence type="predicted"/>
<dbReference type="Proteomes" id="UP000248410">
    <property type="component" value="Chromosome"/>
</dbReference>
<dbReference type="RefSeq" id="WP_110380255.1">
    <property type="nucleotide sequence ID" value="NZ_CP029288.2"/>
</dbReference>
<dbReference type="KEGG" id="asul:DFR86_07255"/>
<keyword evidence="2" id="KW-1185">Reference proteome</keyword>
<reference evidence="1 2" key="1">
    <citation type="submission" date="2018-05" db="EMBL/GenBank/DDBJ databases">
        <title>Complete Genome Sequences of Extremely Thermoacidophilic, Metal-Mobilizing Type-Strain Members of the Archaeal Family Sulfolobaceae: Acidianus brierleyi DSM-1651T, Acidianus sulfidivorans DSM-18786T, Metallosphaera hakonensis DSM-7519T, and Metallosphaera prunae DSM-10039T.</title>
        <authorList>
            <person name="Counts J.A."/>
            <person name="Kelly R.M."/>
        </authorList>
    </citation>
    <scope>NUCLEOTIDE SEQUENCE [LARGE SCALE GENOMIC DNA]</scope>
    <source>
        <strain evidence="1 2">JP7</strain>
    </source>
</reference>
<dbReference type="AlphaFoldDB" id="A0A2U9IMY9"/>
<evidence type="ECO:0000313" key="1">
    <source>
        <dbReference type="EMBL" id="AWR97365.1"/>
    </source>
</evidence>
<protein>
    <submittedName>
        <fullName evidence="1">Uncharacterized protein</fullName>
    </submittedName>
</protein>
<organism evidence="1 2">
    <name type="scientific">Acidianus sulfidivorans JP7</name>
    <dbReference type="NCBI Taxonomy" id="619593"/>
    <lineage>
        <taxon>Archaea</taxon>
        <taxon>Thermoproteota</taxon>
        <taxon>Thermoprotei</taxon>
        <taxon>Sulfolobales</taxon>
        <taxon>Sulfolobaceae</taxon>
        <taxon>Acidianus</taxon>
    </lineage>
</organism>
<dbReference type="GeneID" id="36837754"/>
<name>A0A2U9IMY9_9CREN</name>